<feature type="domain" description="Squalene cyclase C-terminal" evidence="5">
    <location>
        <begin position="637"/>
        <end position="738"/>
    </location>
</feature>
<evidence type="ECO:0000259" key="5">
    <source>
        <dbReference type="Pfam" id="PF13243"/>
    </source>
</evidence>
<dbReference type="CDD" id="cd02892">
    <property type="entry name" value="SQCY_1"/>
    <property type="match status" value="1"/>
</dbReference>
<sequence>MQQADLQQVPPLRRKPALLNTCMQRSMQLALVRFGTYQLGSEGTSLRSPFTANMLPYNQDHHFGKVAENATMPPTLDEAIERSQDFLLSLQYPEGYWWAELEANVTLTAQTIMLYKILGIDHKYPIHKMKTYILRTQRAHGGWEIFYGDGGCLSTTIEAYMALRILGVPKTDPVLQKALKLIHSKGGVTKSRMFTKICLALLGCYDWKGIPSLPPWLVLLPSWFPFSLYDTASWVRGCVVPLTIIFDKKPVYKLNPLLCLDELYSEGKGKARVHLSFIPGDWTSNFFVGLDHVFKYMENLGVVPFRQWGIKEAERWTLERHEDSGDFHGIYPPMFYSIVSYSLLGYEITDPVVHRALESMRGFTVEREDECVVQSCISPMWDTAFVIRSLAESGLQPDHPALQKAGEWLLQKQATQHGDWFYKKRTGRAGGWAFQFFNRWYPDVDDSAAVSMALNAIKLQDDDVKKGAIKRCAEWISVMQCKDGGWAAYDCDNDREWLNCTPFGDLKAMIDPNTVDVTARVLEMVGRVKEAGDASAILPPRAIARGLAYLRREQETEGCWYGRWGVNYIYGTSGALMALALVAPSTHKEEIERGARWLVEVQNKRGTKGANGYSHTNGAREGGVAMNGNCKNMGAPEDGGWGETCFSYNDITLKGRNEVSTVSQTAWALQGLLAAGDALGKYEVESIEHGVQYLLSTQRKDGSWCEKHFTGGGFPRFFYIRYHLYAGHFPLSALARYRDRVRAGKMAK</sequence>
<proteinExistence type="inferred from homology"/>
<name>A0A9D4U120_ADICA</name>
<dbReference type="InterPro" id="IPR032697">
    <property type="entry name" value="SQ_cyclase_N"/>
</dbReference>
<dbReference type="Pfam" id="PF13249">
    <property type="entry name" value="SQHop_cyclase_N"/>
    <property type="match status" value="1"/>
</dbReference>
<keyword evidence="2" id="KW-0677">Repeat</keyword>
<feature type="domain" description="Squalene cyclase C-terminal" evidence="5">
    <location>
        <begin position="377"/>
        <end position="619"/>
    </location>
</feature>
<evidence type="ECO:0000256" key="3">
    <source>
        <dbReference type="ARBA" id="ARBA00023235"/>
    </source>
</evidence>
<keyword evidence="3 4" id="KW-0413">Isomerase</keyword>
<dbReference type="NCBIfam" id="TIGR01787">
    <property type="entry name" value="squalene_cyclas"/>
    <property type="match status" value="1"/>
</dbReference>
<dbReference type="InterPro" id="IPR006400">
    <property type="entry name" value="Hopene-cyclase"/>
</dbReference>
<gene>
    <name evidence="7" type="ORF">GOP47_0025858</name>
</gene>
<dbReference type="GO" id="GO:0005811">
    <property type="term" value="C:lipid droplet"/>
    <property type="evidence" value="ECO:0007669"/>
    <property type="project" value="InterPro"/>
</dbReference>
<feature type="domain" description="Squalene cyclase N-terminal" evidence="6">
    <location>
        <begin position="80"/>
        <end position="368"/>
    </location>
</feature>
<dbReference type="InterPro" id="IPR008930">
    <property type="entry name" value="Terpenoid_cyclase/PrenylTrfase"/>
</dbReference>
<dbReference type="PANTHER" id="PTHR11764:SF20">
    <property type="entry name" value="LANOSTEROL SYNTHASE"/>
    <property type="match status" value="1"/>
</dbReference>
<dbReference type="Proteomes" id="UP000886520">
    <property type="component" value="Chromosome 25"/>
</dbReference>
<dbReference type="PANTHER" id="PTHR11764">
    <property type="entry name" value="TERPENE CYCLASE/MUTASE FAMILY MEMBER"/>
    <property type="match status" value="1"/>
</dbReference>
<dbReference type="GO" id="GO:0016104">
    <property type="term" value="P:triterpenoid biosynthetic process"/>
    <property type="evidence" value="ECO:0007669"/>
    <property type="project" value="InterPro"/>
</dbReference>
<dbReference type="AlphaFoldDB" id="A0A9D4U120"/>
<dbReference type="NCBIfam" id="TIGR01507">
    <property type="entry name" value="hopene_cyclase"/>
    <property type="match status" value="1"/>
</dbReference>
<accession>A0A9D4U120</accession>
<dbReference type="InterPro" id="IPR018333">
    <property type="entry name" value="Squalene_cyclase"/>
</dbReference>
<evidence type="ECO:0000259" key="6">
    <source>
        <dbReference type="Pfam" id="PF13249"/>
    </source>
</evidence>
<dbReference type="EC" id="5.4.99.-" evidence="4"/>
<dbReference type="InterPro" id="IPR032696">
    <property type="entry name" value="SQ_cyclase_C"/>
</dbReference>
<dbReference type="SFLD" id="SFLDG01016">
    <property type="entry name" value="Prenyltransferase_Like_2"/>
    <property type="match status" value="1"/>
</dbReference>
<dbReference type="Gene3D" id="1.50.10.20">
    <property type="match status" value="3"/>
</dbReference>
<evidence type="ECO:0000256" key="2">
    <source>
        <dbReference type="ARBA" id="ARBA00022737"/>
    </source>
</evidence>
<evidence type="ECO:0000256" key="1">
    <source>
        <dbReference type="ARBA" id="ARBA00009755"/>
    </source>
</evidence>
<comment type="caution">
    <text evidence="7">The sequence shown here is derived from an EMBL/GenBank/DDBJ whole genome shotgun (WGS) entry which is preliminary data.</text>
</comment>
<dbReference type="SUPFAM" id="SSF48239">
    <property type="entry name" value="Terpenoid cyclases/Protein prenyltransferases"/>
    <property type="match status" value="2"/>
</dbReference>
<organism evidence="7 8">
    <name type="scientific">Adiantum capillus-veneris</name>
    <name type="common">Maidenhair fern</name>
    <dbReference type="NCBI Taxonomy" id="13818"/>
    <lineage>
        <taxon>Eukaryota</taxon>
        <taxon>Viridiplantae</taxon>
        <taxon>Streptophyta</taxon>
        <taxon>Embryophyta</taxon>
        <taxon>Tracheophyta</taxon>
        <taxon>Polypodiopsida</taxon>
        <taxon>Polypodiidae</taxon>
        <taxon>Polypodiales</taxon>
        <taxon>Pteridineae</taxon>
        <taxon>Pteridaceae</taxon>
        <taxon>Vittarioideae</taxon>
        <taxon>Adiantum</taxon>
    </lineage>
</organism>
<reference evidence="7" key="1">
    <citation type="submission" date="2021-01" db="EMBL/GenBank/DDBJ databases">
        <title>Adiantum capillus-veneris genome.</title>
        <authorList>
            <person name="Fang Y."/>
            <person name="Liao Q."/>
        </authorList>
    </citation>
    <scope>NUCLEOTIDE SEQUENCE</scope>
    <source>
        <strain evidence="7">H3</strain>
        <tissue evidence="7">Leaf</tissue>
    </source>
</reference>
<comment type="similarity">
    <text evidence="1 4">Belongs to the terpene cyclase/mutase family.</text>
</comment>
<keyword evidence="8" id="KW-1185">Reference proteome</keyword>
<evidence type="ECO:0000256" key="4">
    <source>
        <dbReference type="RuleBase" id="RU362003"/>
    </source>
</evidence>
<evidence type="ECO:0000313" key="7">
    <source>
        <dbReference type="EMBL" id="KAI5059539.1"/>
    </source>
</evidence>
<dbReference type="GO" id="GO:0016866">
    <property type="term" value="F:intramolecular transferase activity"/>
    <property type="evidence" value="ECO:0007669"/>
    <property type="project" value="InterPro"/>
</dbReference>
<dbReference type="EMBL" id="JABFUD020000025">
    <property type="protein sequence ID" value="KAI5059539.1"/>
    <property type="molecule type" value="Genomic_DNA"/>
</dbReference>
<evidence type="ECO:0000313" key="8">
    <source>
        <dbReference type="Proteomes" id="UP000886520"/>
    </source>
</evidence>
<dbReference type="Pfam" id="PF13243">
    <property type="entry name" value="SQHop_cyclase_C"/>
    <property type="match status" value="2"/>
</dbReference>
<dbReference type="OrthoDB" id="21502at2759"/>
<protein>
    <recommendedName>
        <fullName evidence="4">Terpene cyclase/mutase family member</fullName>
        <ecNumber evidence="4">5.4.99.-</ecNumber>
    </recommendedName>
</protein>